<reference evidence="5" key="3">
    <citation type="submission" date="2024-01" db="EMBL/GenBank/DDBJ databases">
        <authorList>
            <person name="Coelho M.A."/>
            <person name="David-Palma M."/>
            <person name="Shea T."/>
            <person name="Sun S."/>
            <person name="Cuomo C.A."/>
            <person name="Heitman J."/>
        </authorList>
    </citation>
    <scope>NUCLEOTIDE SEQUENCE</scope>
    <source>
        <strain evidence="5">CBS 7841</strain>
    </source>
</reference>
<accession>A0AAJ8JYY2</accession>
<dbReference type="Pfam" id="PF23410">
    <property type="entry name" value="Beta-prop_VPS8"/>
    <property type="match status" value="1"/>
</dbReference>
<evidence type="ECO:0000256" key="1">
    <source>
        <dbReference type="ARBA" id="ARBA00009422"/>
    </source>
</evidence>
<feature type="compositionally biased region" description="Polar residues" evidence="2">
    <location>
        <begin position="151"/>
        <end position="162"/>
    </location>
</feature>
<reference evidence="5" key="1">
    <citation type="submission" date="2016-06" db="EMBL/GenBank/DDBJ databases">
        <authorList>
            <person name="Cuomo C."/>
            <person name="Litvintseva A."/>
            <person name="Heitman J."/>
            <person name="Chen Y."/>
            <person name="Sun S."/>
            <person name="Springer D."/>
            <person name="Dromer F."/>
            <person name="Young S."/>
            <person name="Zeng Q."/>
            <person name="Chapman S."/>
            <person name="Gujja S."/>
            <person name="Saif S."/>
            <person name="Birren B."/>
        </authorList>
    </citation>
    <scope>NUCLEOTIDE SEQUENCE</scope>
    <source>
        <strain evidence="5">CBS 7841</strain>
    </source>
</reference>
<feature type="compositionally biased region" description="Polar residues" evidence="2">
    <location>
        <begin position="1"/>
        <end position="20"/>
    </location>
</feature>
<dbReference type="GO" id="GO:0030897">
    <property type="term" value="C:HOPS complex"/>
    <property type="evidence" value="ECO:0007669"/>
    <property type="project" value="TreeGrafter"/>
</dbReference>
<keyword evidence="6" id="KW-1185">Reference proteome</keyword>
<dbReference type="Pfam" id="PF25066">
    <property type="entry name" value="TPR_VPS8_2"/>
    <property type="match status" value="1"/>
</dbReference>
<evidence type="ECO:0000259" key="3">
    <source>
        <dbReference type="Pfam" id="PF12816"/>
    </source>
</evidence>
<dbReference type="InterPro" id="IPR025941">
    <property type="entry name" value="Vps8_central_dom"/>
</dbReference>
<feature type="region of interest" description="Disordered" evidence="2">
    <location>
        <begin position="1"/>
        <end position="88"/>
    </location>
</feature>
<feature type="domain" description="VPS8-like TPR-like repeats" evidence="4">
    <location>
        <begin position="1348"/>
        <end position="1508"/>
    </location>
</feature>
<gene>
    <name evidence="5" type="ORF">L203_106335</name>
</gene>
<dbReference type="PANTHER" id="PTHR12616">
    <property type="entry name" value="VACUOLAR PROTEIN SORTING VPS41"/>
    <property type="match status" value="1"/>
</dbReference>
<dbReference type="Gene3D" id="2.130.10.10">
    <property type="entry name" value="YVTN repeat-like/Quinoprotein amine dehydrogenase"/>
    <property type="match status" value="1"/>
</dbReference>
<evidence type="ECO:0000313" key="6">
    <source>
        <dbReference type="Proteomes" id="UP000094043"/>
    </source>
</evidence>
<dbReference type="GO" id="GO:0005770">
    <property type="term" value="C:late endosome"/>
    <property type="evidence" value="ECO:0007669"/>
    <property type="project" value="TreeGrafter"/>
</dbReference>
<dbReference type="RefSeq" id="XP_066071788.1">
    <property type="nucleotide sequence ID" value="XM_066215691.1"/>
</dbReference>
<comment type="similarity">
    <text evidence="1">Belongs to the VPS8 family.</text>
</comment>
<feature type="region of interest" description="Disordered" evidence="2">
    <location>
        <begin position="117"/>
        <end position="207"/>
    </location>
</feature>
<organism evidence="5 6">
    <name type="scientific">Cryptococcus depauperatus CBS 7841</name>
    <dbReference type="NCBI Taxonomy" id="1295531"/>
    <lineage>
        <taxon>Eukaryota</taxon>
        <taxon>Fungi</taxon>
        <taxon>Dikarya</taxon>
        <taxon>Basidiomycota</taxon>
        <taxon>Agaricomycotina</taxon>
        <taxon>Tremellomycetes</taxon>
        <taxon>Tremellales</taxon>
        <taxon>Cryptococcaceae</taxon>
        <taxon>Cryptococcus</taxon>
    </lineage>
</organism>
<dbReference type="InterPro" id="IPR059070">
    <property type="entry name" value="TPR_VPS8_2"/>
</dbReference>
<feature type="domain" description="Vacuolar protein sorting-associated protein 8 central" evidence="3">
    <location>
        <begin position="828"/>
        <end position="1034"/>
    </location>
</feature>
<dbReference type="GO" id="GO:0034058">
    <property type="term" value="P:endosomal vesicle fusion"/>
    <property type="evidence" value="ECO:0007669"/>
    <property type="project" value="TreeGrafter"/>
</dbReference>
<feature type="compositionally biased region" description="Polar residues" evidence="2">
    <location>
        <begin position="187"/>
        <end position="197"/>
    </location>
</feature>
<dbReference type="GO" id="GO:0006623">
    <property type="term" value="P:protein targeting to vacuole"/>
    <property type="evidence" value="ECO:0007669"/>
    <property type="project" value="InterPro"/>
</dbReference>
<proteinExistence type="inferred from homology"/>
<dbReference type="InterPro" id="IPR015943">
    <property type="entry name" value="WD40/YVTN_repeat-like_dom_sf"/>
</dbReference>
<sequence>MVSTPQVGESEVSQPPTASSAARIDPSWQSKTFYNEEDIEDEEAGPSDFYQHQPGTPLTVLSEDLPDSNWRKPSSEGYGSDILTGPSDYWSHETRAVNQDMLDEGVYKTRISDFLSQEEDNPDSLGSSTSEALQSHPAQSLHGNTILPKPTHNSFKGNGSSDRNGESGIDEEEFGQQRHLAEGGDTIEQTHSTTSLAPTRLKETDPSISRLRSHMRFSSSTTQQSLQNPQFLGLRVPSHFSQISDAKSETMSTGSTPVQPASLQNEIPTPSRTKELEPAFQFHPLRKLSAHAFSRDKSGMTSPRPQFTKKATSILGVPLGSPLTEVASTDLGNPTVMDICGMVAIGTNRGHVIIYGFGQDIRYFLQSEITDFSVTALTISPDQAYVAVGLSSGDVHLYDLSAPNKPSRTAHALTLKQVQSGKREGHLQRSRILHVGFVGSRHTSIVTGDEHGRAFWWSLGKVMGVESTDVIRILGSYPSPTLDPHTQPPYPSKKPTTLFSTSPLPLGNAPHPTDVYNLTALLTPSKLVVVGMKPQAKTWFRKMRNEMGGEMGGVCGCVAWLRPERANGNALQHEGHSPDPVLAYSWGKALRLMEVRVQGQGDDVLLDFTEGKRWDAKEAIRFLGWYDINHLILIMSSEMMLLDMRSMQPAETTPLDTNLLTAHDFYSGLCVQSGAPECFAGSVSAHRGKLFLLTRKNLQVGTLLHWSDRILSQVHRGDFLQAISVALSYYSDTAQGNTIGLPPNILERQQVIANKIKELMKASLEWAFSPERLVDDTHFSMDGRGVDLTSLFEGLASSCIEACSSIGDLDFLFEKAYDYYLQAGIQGLFLNTLEPFIFSGKIKEVPPTIIKALIILHDEKGELDIAESVIWHVDPISLDINQAITFCEANSLWDAMIHVYTRAMRDYVAPIVKLLGVVRSIQQNRLHRPFLVGDEKDETEEMAPNAYKLYSYIEAVLSGFSYPSGEPLSEEEGLQAKTDVYTFLFQGRTVAWPQGSDTLVLTVEDQHIEPPYPYLSLLLHFDTEAFLHSMDIAFEDSYLNDPVGAINRQSIVNLMLDVMDPEYFHPGDITFLHIFVAQNLPKYPQFLFIPPSTLHRILFSLASDSDQSTREDRQLAAEYLLSAYTPHDQDEMLVLFDRAGFFRILESAYRKEEKWGKLISTSLKDPDSNGQVFASLDEIIKTASPSEEVLQAMVDALPQLFELGVQETAILLDRNLYSLHSRAIASLDHSPHKQMAYLRCLLEPDVGESGIASPSSHVDTKSRHLYIDLLAKHDPGRMISFLDDKGKDFFDLDKLLKQCEHAGLHEAELWTLDRQGKVKETFVTAGDMLRTQGAELGNAMMNESVGSIHMVLETIQGITKMSVRLCKEHSQAEKAEKLGTKQVMEIEMEDMWLQVLHEIIELIHTSSSLTSFSSTDTVVLDTLRALVQEALASLVSSSSPSLSFPRLFKRLVDASTLTSTQRKGRAYSEFRSILMGMLDSYRAEGEMLSITTKLVENDLGEVMAELVRMSKKGWCPQSNECRECQRMLRTEEAWVVRGSGEVVHQNCSEKRL</sequence>
<dbReference type="InterPro" id="IPR036322">
    <property type="entry name" value="WD40_repeat_dom_sf"/>
</dbReference>
<dbReference type="InterPro" id="IPR045111">
    <property type="entry name" value="Vps41/Vps8"/>
</dbReference>
<evidence type="ECO:0008006" key="7">
    <source>
        <dbReference type="Google" id="ProtNLM"/>
    </source>
</evidence>
<dbReference type="PANTHER" id="PTHR12616:SF8">
    <property type="entry name" value="VACUOLAR PROTEIN SORTING-ASSOCIATED PROTEIN 8 HOMOLOG"/>
    <property type="match status" value="1"/>
</dbReference>
<feature type="compositionally biased region" description="Acidic residues" evidence="2">
    <location>
        <begin position="35"/>
        <end position="45"/>
    </location>
</feature>
<evidence type="ECO:0000313" key="5">
    <source>
        <dbReference type="EMBL" id="WVN91088.1"/>
    </source>
</evidence>
<evidence type="ECO:0000256" key="2">
    <source>
        <dbReference type="SAM" id="MobiDB-lite"/>
    </source>
</evidence>
<dbReference type="Proteomes" id="UP000094043">
    <property type="component" value="Chromosome 8"/>
</dbReference>
<evidence type="ECO:0000259" key="4">
    <source>
        <dbReference type="Pfam" id="PF25066"/>
    </source>
</evidence>
<feature type="region of interest" description="Disordered" evidence="2">
    <location>
        <begin position="249"/>
        <end position="269"/>
    </location>
</feature>
<protein>
    <recommendedName>
        <fullName evidence="7">Vacuolar protein sorting-associated protein 8 central domain-containing protein</fullName>
    </recommendedName>
</protein>
<reference evidence="5" key="2">
    <citation type="journal article" date="2022" name="Elife">
        <title>Obligate sexual reproduction of a homothallic fungus closely related to the Cryptococcus pathogenic species complex.</title>
        <authorList>
            <person name="Passer A.R."/>
            <person name="Clancey S.A."/>
            <person name="Shea T."/>
            <person name="David-Palma M."/>
            <person name="Averette A.F."/>
            <person name="Boekhout T."/>
            <person name="Porcel B.M."/>
            <person name="Nowrousian M."/>
            <person name="Cuomo C.A."/>
            <person name="Sun S."/>
            <person name="Heitman J."/>
            <person name="Coelho M.A."/>
        </authorList>
    </citation>
    <scope>NUCLEOTIDE SEQUENCE</scope>
    <source>
        <strain evidence="5">CBS 7841</strain>
    </source>
</reference>
<dbReference type="KEGG" id="cdep:91090543"/>
<dbReference type="GeneID" id="91090543"/>
<dbReference type="Pfam" id="PF12816">
    <property type="entry name" value="TPR_Vps8"/>
    <property type="match status" value="1"/>
</dbReference>
<name>A0AAJ8JYY2_9TREE</name>
<dbReference type="EMBL" id="CP143791">
    <property type="protein sequence ID" value="WVN91088.1"/>
    <property type="molecule type" value="Genomic_DNA"/>
</dbReference>
<feature type="compositionally biased region" description="Polar residues" evidence="2">
    <location>
        <begin position="124"/>
        <end position="143"/>
    </location>
</feature>
<dbReference type="SUPFAM" id="SSF50978">
    <property type="entry name" value="WD40 repeat-like"/>
    <property type="match status" value="1"/>
</dbReference>